<evidence type="ECO:0000256" key="1">
    <source>
        <dbReference type="SAM" id="Phobius"/>
    </source>
</evidence>
<dbReference type="EMBL" id="JTEO01000004">
    <property type="protein sequence ID" value="MCQ6962891.1"/>
    <property type="molecule type" value="Genomic_DNA"/>
</dbReference>
<dbReference type="RefSeq" id="WP_256622750.1">
    <property type="nucleotide sequence ID" value="NZ_JTEO01000004.1"/>
</dbReference>
<accession>A0AAE3HA90</accession>
<dbReference type="Pfam" id="PF09997">
    <property type="entry name" value="DUF2238"/>
    <property type="match status" value="1"/>
</dbReference>
<feature type="transmembrane region" description="Helical" evidence="1">
    <location>
        <begin position="318"/>
        <end position="336"/>
    </location>
</feature>
<evidence type="ECO:0000313" key="3">
    <source>
        <dbReference type="Proteomes" id="UP001206983"/>
    </source>
</evidence>
<keyword evidence="1" id="KW-0472">Membrane</keyword>
<dbReference type="AlphaFoldDB" id="A0AAE3HA90"/>
<feature type="transmembrane region" description="Helical" evidence="1">
    <location>
        <begin position="122"/>
        <end position="146"/>
    </location>
</feature>
<evidence type="ECO:0000313" key="2">
    <source>
        <dbReference type="EMBL" id="MCQ6962891.1"/>
    </source>
</evidence>
<reference evidence="2 3" key="1">
    <citation type="journal article" date="2011" name="Appl. Environ. Microbiol.">
        <title>Methanogenic archaea isolated from Taiwan's Chelungpu fault.</title>
        <authorList>
            <person name="Wu S.Y."/>
            <person name="Lai M.C."/>
        </authorList>
    </citation>
    <scope>NUCLEOTIDE SEQUENCE [LARGE SCALE GENOMIC DNA]</scope>
    <source>
        <strain evidence="2 3">St545Mb</strain>
    </source>
</reference>
<comment type="caution">
    <text evidence="2">The sequence shown here is derived from an EMBL/GenBank/DDBJ whole genome shotgun (WGS) entry which is preliminary data.</text>
</comment>
<feature type="transmembrane region" description="Helical" evidence="1">
    <location>
        <begin position="234"/>
        <end position="253"/>
    </location>
</feature>
<feature type="transmembrane region" description="Helical" evidence="1">
    <location>
        <begin position="96"/>
        <end position="115"/>
    </location>
</feature>
<dbReference type="Proteomes" id="UP001206983">
    <property type="component" value="Unassembled WGS sequence"/>
</dbReference>
<feature type="transmembrane region" description="Helical" evidence="1">
    <location>
        <begin position="400"/>
        <end position="422"/>
    </location>
</feature>
<feature type="transmembrane region" description="Helical" evidence="1">
    <location>
        <begin position="348"/>
        <end position="367"/>
    </location>
</feature>
<sequence length="458" mass="51110">MQRTDRLSKILKDTPLNAFISWAMITLLMMLGVVNLVDGRLTWSVLIAALILIIIAPALLMRKPSVMPSWYFIILAIMPIVGSTTAYHFFLTSIPIYFSVATIALLLAAEINWFTSVRMNSVFAVLLVVITTLAMSGLWHLLHWLLDINFGTAFLLDGRSQEAVNAIVMHEFIYATLAGIAAGVVFGWYFSSAEPFKSVVTSSRPSEGTHEYPLHERPMPIRKLLGISTEKQMLATRIMQGGLLLLLVVSILIRDLHTALNAIAGLAITFVPSLITRRYNIALDAGLTMWITLAILMDALGTFAFYDNVARWDNLTHTLSASVIAAAGYVLIRAIDIHTDEIYIPPRVMFFFILLFVLATGVLWEILEFLTDELTAEFGYKAILAQHGINDTMRDLSFDLLGAVFAATWGTAYLSDISYRLANRFGEMSARREVSDISEVIEEQRQPEVFMSGLEDKE</sequence>
<keyword evidence="3" id="KW-1185">Reference proteome</keyword>
<gene>
    <name evidence="2" type="ORF">PV02_07360</name>
</gene>
<feature type="transmembrane region" description="Helical" evidence="1">
    <location>
        <begin position="70"/>
        <end position="90"/>
    </location>
</feature>
<feature type="transmembrane region" description="Helical" evidence="1">
    <location>
        <begin position="287"/>
        <end position="306"/>
    </location>
</feature>
<dbReference type="InterPro" id="IPR014509">
    <property type="entry name" value="YjdF-like"/>
</dbReference>
<organism evidence="2 3">
    <name type="scientific">Methanolobus chelungpuianus</name>
    <dbReference type="NCBI Taxonomy" id="502115"/>
    <lineage>
        <taxon>Archaea</taxon>
        <taxon>Methanobacteriati</taxon>
        <taxon>Methanobacteriota</taxon>
        <taxon>Stenosarchaea group</taxon>
        <taxon>Methanomicrobia</taxon>
        <taxon>Methanosarcinales</taxon>
        <taxon>Methanosarcinaceae</taxon>
        <taxon>Methanolobus</taxon>
    </lineage>
</organism>
<name>A0AAE3HA90_9EURY</name>
<feature type="transmembrane region" description="Helical" evidence="1">
    <location>
        <begin position="259"/>
        <end position="275"/>
    </location>
</feature>
<protein>
    <submittedName>
        <fullName evidence="2">Uncharacterized protein</fullName>
    </submittedName>
</protein>
<feature type="transmembrane region" description="Helical" evidence="1">
    <location>
        <begin position="166"/>
        <end position="190"/>
    </location>
</feature>
<proteinExistence type="predicted"/>
<feature type="transmembrane region" description="Helical" evidence="1">
    <location>
        <begin position="43"/>
        <end position="61"/>
    </location>
</feature>
<feature type="transmembrane region" description="Helical" evidence="1">
    <location>
        <begin position="16"/>
        <end position="37"/>
    </location>
</feature>
<keyword evidence="1" id="KW-0812">Transmembrane</keyword>
<keyword evidence="1" id="KW-1133">Transmembrane helix</keyword>